<dbReference type="EMBL" id="ATLV01023903">
    <property type="status" value="NOT_ANNOTATED_CDS"/>
    <property type="molecule type" value="Genomic_DNA"/>
</dbReference>
<reference evidence="2 4" key="1">
    <citation type="journal article" date="2014" name="BMC Genomics">
        <title>Genome sequence of Anopheles sinensis provides insight into genetics basis of mosquito competence for malaria parasites.</title>
        <authorList>
            <person name="Zhou D."/>
            <person name="Zhang D."/>
            <person name="Ding G."/>
            <person name="Shi L."/>
            <person name="Hou Q."/>
            <person name="Ye Y."/>
            <person name="Xu Y."/>
            <person name="Zhou H."/>
            <person name="Xiong C."/>
            <person name="Li S."/>
            <person name="Yu J."/>
            <person name="Hong S."/>
            <person name="Yu X."/>
            <person name="Zou P."/>
            <person name="Chen C."/>
            <person name="Chang X."/>
            <person name="Wang W."/>
            <person name="Lv Y."/>
            <person name="Sun Y."/>
            <person name="Ma L."/>
            <person name="Shen B."/>
            <person name="Zhu C."/>
        </authorList>
    </citation>
    <scope>NUCLEOTIDE SEQUENCE [LARGE SCALE GENOMIC DNA]</scope>
</reference>
<sequence length="110" mass="12090">MPAWLAPMLSRFPFESSTRYANYVFPSAGTGNDEILLPAPAATGGTLRTGFALWVEATDLWQNLDRVSIPSEPQGWKEKRSFPNASSIRNAKTKGSSQRLLHAGPDNGRR</sequence>
<evidence type="ECO:0000313" key="4">
    <source>
        <dbReference type="Proteomes" id="UP000030765"/>
    </source>
</evidence>
<dbReference type="EMBL" id="KE525347">
    <property type="protein sequence ID" value="KFB49865.1"/>
    <property type="molecule type" value="Genomic_DNA"/>
</dbReference>
<protein>
    <submittedName>
        <fullName evidence="2 3">Uncharacterized protein</fullName>
    </submittedName>
</protein>
<accession>A0A084WI21</accession>
<name>A0A084WI21_ANOSI</name>
<dbReference type="EnsemblMetazoa" id="ASIC017890-RA">
    <property type="protein sequence ID" value="ASIC017890-PA"/>
    <property type="gene ID" value="ASIC017890"/>
</dbReference>
<evidence type="ECO:0000313" key="3">
    <source>
        <dbReference type="EnsemblMetazoa" id="ASIC017890-PA"/>
    </source>
</evidence>
<feature type="region of interest" description="Disordered" evidence="1">
    <location>
        <begin position="71"/>
        <end position="110"/>
    </location>
</feature>
<proteinExistence type="predicted"/>
<evidence type="ECO:0000256" key="1">
    <source>
        <dbReference type="SAM" id="MobiDB-lite"/>
    </source>
</evidence>
<keyword evidence="4" id="KW-1185">Reference proteome</keyword>
<dbReference type="VEuPathDB" id="VectorBase:ASIC017890"/>
<dbReference type="Proteomes" id="UP000030765">
    <property type="component" value="Unassembled WGS sequence"/>
</dbReference>
<dbReference type="AlphaFoldDB" id="A0A084WI21"/>
<reference evidence="3" key="2">
    <citation type="submission" date="2020-05" db="UniProtKB">
        <authorList>
            <consortium name="EnsemblMetazoa"/>
        </authorList>
    </citation>
    <scope>IDENTIFICATION</scope>
</reference>
<feature type="compositionally biased region" description="Polar residues" evidence="1">
    <location>
        <begin position="83"/>
        <end position="99"/>
    </location>
</feature>
<evidence type="ECO:0000313" key="2">
    <source>
        <dbReference type="EMBL" id="KFB49865.1"/>
    </source>
</evidence>
<gene>
    <name evidence="2" type="ORF">ZHAS_00017890</name>
</gene>
<organism evidence="2">
    <name type="scientific">Anopheles sinensis</name>
    <name type="common">Mosquito</name>
    <dbReference type="NCBI Taxonomy" id="74873"/>
    <lineage>
        <taxon>Eukaryota</taxon>
        <taxon>Metazoa</taxon>
        <taxon>Ecdysozoa</taxon>
        <taxon>Arthropoda</taxon>
        <taxon>Hexapoda</taxon>
        <taxon>Insecta</taxon>
        <taxon>Pterygota</taxon>
        <taxon>Neoptera</taxon>
        <taxon>Endopterygota</taxon>
        <taxon>Diptera</taxon>
        <taxon>Nematocera</taxon>
        <taxon>Culicoidea</taxon>
        <taxon>Culicidae</taxon>
        <taxon>Anophelinae</taxon>
        <taxon>Anopheles</taxon>
    </lineage>
</organism>